<dbReference type="InterPro" id="IPR050318">
    <property type="entry name" value="DENR/SUI1_TIF"/>
</dbReference>
<accession>A0A1L2JMF1</accession>
<organism evidence="7">
    <name type="scientific">uncultured korarchaeote</name>
    <dbReference type="NCBI Taxonomy" id="161241"/>
    <lineage>
        <taxon>Archaea</taxon>
        <taxon>Thermoproteota</taxon>
        <taxon>environmental samples</taxon>
    </lineage>
</organism>
<dbReference type="GO" id="GO:0006417">
    <property type="term" value="P:regulation of translation"/>
    <property type="evidence" value="ECO:0007669"/>
    <property type="project" value="UniProtKB-UniRule"/>
</dbReference>
<proteinExistence type="inferred from homology"/>
<dbReference type="InterPro" id="IPR022851">
    <property type="entry name" value="SUI1_arc"/>
</dbReference>
<keyword evidence="3 4" id="KW-0648">Protein biosynthesis</keyword>
<dbReference type="InterPro" id="IPR005872">
    <property type="entry name" value="SUI1_arc_bac"/>
</dbReference>
<dbReference type="AlphaFoldDB" id="A0A1L2JMF1"/>
<reference evidence="7" key="1">
    <citation type="journal article" date="2017" name="Nature">
        <title>Metagenomic exploration of ASGARD archaea illuminates the origin of cellular complexity in eukaryotes.</title>
        <authorList>
            <person name="Zaremba-Niedzwiedzka K."/>
            <person name="Caceres E.F."/>
            <person name="Saw J.H.W."/>
            <person name="Backstrom D."/>
            <person name="Juzokaite L."/>
            <person name="Vancaester E."/>
            <person name="Seitz K.W."/>
            <person name="Anantharaman K."/>
            <person name="Starnawski P."/>
            <person name="Kjeldsen K.U."/>
            <person name="Stott M.B."/>
            <person name="Nunoura T."/>
            <person name="Banfield J.F."/>
            <person name="Schramm A."/>
            <person name="Baker B.J."/>
            <person name="Spang A."/>
            <person name="Ettema T.J.G."/>
        </authorList>
    </citation>
    <scope>NUCLEOTIDE SEQUENCE</scope>
    <source>
        <strain evidence="7">TIV_1</strain>
    </source>
</reference>
<dbReference type="HAMAP" id="MF_00604">
    <property type="entry name" value="SUI1"/>
    <property type="match status" value="1"/>
</dbReference>
<evidence type="ECO:0000313" key="7">
    <source>
        <dbReference type="EMBL" id="AOZ56184.1"/>
    </source>
</evidence>
<evidence type="ECO:0000256" key="5">
    <source>
        <dbReference type="PIRNR" id="PIRNR037511"/>
    </source>
</evidence>
<keyword evidence="2 4" id="KW-0810">Translation regulation</keyword>
<protein>
    <recommendedName>
        <fullName evidence="4 5">Protein translation factor SUI1 homolog</fullName>
    </recommendedName>
</protein>
<dbReference type="InterPro" id="IPR036877">
    <property type="entry name" value="SUI1_dom_sf"/>
</dbReference>
<comment type="similarity">
    <text evidence="1 4 5">Belongs to the SUI1 family.</text>
</comment>
<evidence type="ECO:0000256" key="2">
    <source>
        <dbReference type="ARBA" id="ARBA00022845"/>
    </source>
</evidence>
<dbReference type="GO" id="GO:0002188">
    <property type="term" value="P:translation reinitiation"/>
    <property type="evidence" value="ECO:0007669"/>
    <property type="project" value="UniProtKB-UniRule"/>
</dbReference>
<evidence type="ECO:0000256" key="3">
    <source>
        <dbReference type="ARBA" id="ARBA00022917"/>
    </source>
</evidence>
<dbReference type="GO" id="GO:0003729">
    <property type="term" value="F:mRNA binding"/>
    <property type="evidence" value="ECO:0007669"/>
    <property type="project" value="TreeGrafter"/>
</dbReference>
<dbReference type="PIRSF" id="PIRSF037511">
    <property type="entry name" value="Transl_init_SUI1_pro"/>
    <property type="match status" value="1"/>
</dbReference>
<name>A0A1L2JMF1_9CREN</name>
<evidence type="ECO:0000256" key="1">
    <source>
        <dbReference type="ARBA" id="ARBA00005422"/>
    </source>
</evidence>
<dbReference type="SUPFAM" id="SSF55159">
    <property type="entry name" value="eIF1-like"/>
    <property type="match status" value="1"/>
</dbReference>
<dbReference type="Pfam" id="PF01253">
    <property type="entry name" value="SUI1"/>
    <property type="match status" value="1"/>
</dbReference>
<evidence type="ECO:0000256" key="4">
    <source>
        <dbReference type="HAMAP-Rule" id="MF_00604"/>
    </source>
</evidence>
<dbReference type="GO" id="GO:0003743">
    <property type="term" value="F:translation initiation factor activity"/>
    <property type="evidence" value="ECO:0007669"/>
    <property type="project" value="UniProtKB-UniRule"/>
</dbReference>
<sequence>MAERCPVCGLPKDLCICGEITKEQQIVRIRTERRRWGKEVTLIEGLNPSGLDLKKFITDLKTKLACGGSFKDGVIILQGNHKARVKKLLVEWGIPEDSIELE</sequence>
<dbReference type="PROSITE" id="PS50296">
    <property type="entry name" value="SUI1"/>
    <property type="match status" value="1"/>
</dbReference>
<dbReference type="Gene3D" id="3.30.780.10">
    <property type="entry name" value="SUI1-like domain"/>
    <property type="match status" value="1"/>
</dbReference>
<dbReference type="NCBIfam" id="NF002096">
    <property type="entry name" value="PRK00939.1"/>
    <property type="match status" value="1"/>
</dbReference>
<dbReference type="PANTHER" id="PTHR12789:SF0">
    <property type="entry name" value="DENSITY-REGULATED PROTEIN"/>
    <property type="match status" value="1"/>
</dbReference>
<keyword evidence="7" id="KW-0396">Initiation factor</keyword>
<evidence type="ECO:0000259" key="6">
    <source>
        <dbReference type="PROSITE" id="PS50296"/>
    </source>
</evidence>
<dbReference type="CDD" id="cd11567">
    <property type="entry name" value="YciH_like"/>
    <property type="match status" value="1"/>
</dbReference>
<feature type="domain" description="SUI1" evidence="6">
    <location>
        <begin position="27"/>
        <end position="93"/>
    </location>
</feature>
<dbReference type="InterPro" id="IPR001950">
    <property type="entry name" value="SUI1"/>
</dbReference>
<dbReference type="PANTHER" id="PTHR12789">
    <property type="entry name" value="DENSITY-REGULATED PROTEIN HOMOLOG"/>
    <property type="match status" value="1"/>
</dbReference>
<dbReference type="GO" id="GO:0001731">
    <property type="term" value="P:formation of translation preinitiation complex"/>
    <property type="evidence" value="ECO:0007669"/>
    <property type="project" value="UniProtKB-UniRule"/>
</dbReference>
<dbReference type="EMBL" id="KX765098">
    <property type="protein sequence ID" value="AOZ56184.1"/>
    <property type="molecule type" value="Genomic_DNA"/>
</dbReference>